<dbReference type="AlphaFoldDB" id="F8IDR0"/>
<dbReference type="Pfam" id="PF00083">
    <property type="entry name" value="Sugar_tr"/>
    <property type="match status" value="1"/>
</dbReference>
<feature type="transmembrane region" description="Helical" evidence="6">
    <location>
        <begin position="426"/>
        <end position="444"/>
    </location>
</feature>
<organism evidence="8 9">
    <name type="scientific">Alicyclobacillus acidocaldarius (strain Tc-4-1)</name>
    <name type="common">Bacillus acidocaldarius</name>
    <dbReference type="NCBI Taxonomy" id="1048834"/>
    <lineage>
        <taxon>Bacteria</taxon>
        <taxon>Bacillati</taxon>
        <taxon>Bacillota</taxon>
        <taxon>Bacilli</taxon>
        <taxon>Bacillales</taxon>
        <taxon>Alicyclobacillaceae</taxon>
        <taxon>Alicyclobacillus</taxon>
    </lineage>
</organism>
<protein>
    <submittedName>
        <fullName evidence="8">Major facilitator superfamily MFS_1</fullName>
    </submittedName>
</protein>
<dbReference type="InterPro" id="IPR036259">
    <property type="entry name" value="MFS_trans_sf"/>
</dbReference>
<name>F8IDR0_ALIAT</name>
<dbReference type="Gene3D" id="1.20.1250.20">
    <property type="entry name" value="MFS general substrate transporter like domains"/>
    <property type="match status" value="1"/>
</dbReference>
<evidence type="ECO:0000256" key="1">
    <source>
        <dbReference type="ARBA" id="ARBA00004651"/>
    </source>
</evidence>
<reference evidence="9" key="2">
    <citation type="submission" date="2011-06" db="EMBL/GenBank/DDBJ databases">
        <title>The complete genome sequence of Alicyclobacillus acidocaldarius sp. Tc-4-1.</title>
        <authorList>
            <person name="Chen Y."/>
            <person name="He Y."/>
            <person name="Dong Z."/>
            <person name="Hu S."/>
        </authorList>
    </citation>
    <scope>NUCLEOTIDE SEQUENCE [LARGE SCALE GENOMIC DNA]</scope>
    <source>
        <strain evidence="9">Tc-4-1</strain>
    </source>
</reference>
<feature type="transmembrane region" description="Helical" evidence="6">
    <location>
        <begin position="226"/>
        <end position="250"/>
    </location>
</feature>
<dbReference type="eggNOG" id="COG0477">
    <property type="taxonomic scope" value="Bacteria"/>
</dbReference>
<feature type="transmembrane region" description="Helical" evidence="6">
    <location>
        <begin position="168"/>
        <end position="190"/>
    </location>
</feature>
<dbReference type="EMBL" id="CP002902">
    <property type="protein sequence ID" value="AEJ45103.1"/>
    <property type="molecule type" value="Genomic_DNA"/>
</dbReference>
<accession>F8IDR0</accession>
<keyword evidence="2" id="KW-0813">Transport</keyword>
<evidence type="ECO:0000256" key="2">
    <source>
        <dbReference type="ARBA" id="ARBA00022448"/>
    </source>
</evidence>
<dbReference type="KEGG" id="aad:TC41_3223"/>
<dbReference type="PROSITE" id="PS50850">
    <property type="entry name" value="MFS"/>
    <property type="match status" value="1"/>
</dbReference>
<dbReference type="InterPro" id="IPR020846">
    <property type="entry name" value="MFS_dom"/>
</dbReference>
<feature type="transmembrane region" description="Helical" evidence="6">
    <location>
        <begin position="331"/>
        <end position="349"/>
    </location>
</feature>
<reference evidence="8 9" key="1">
    <citation type="journal article" date="2011" name="J. Bacteriol.">
        <title>Complete Genome Sequence of Alicyclobacillus acidocaldarius Strain Tc-4-1.</title>
        <authorList>
            <person name="Chen Y."/>
            <person name="He Y."/>
            <person name="Zhang B."/>
            <person name="Yang J."/>
            <person name="Li W."/>
            <person name="Dong Z."/>
            <person name="Hu S."/>
        </authorList>
    </citation>
    <scope>NUCLEOTIDE SEQUENCE [LARGE SCALE GENOMIC DNA]</scope>
    <source>
        <strain evidence="8 9">Tc-4-1</strain>
    </source>
</reference>
<keyword evidence="5 6" id="KW-0472">Membrane</keyword>
<dbReference type="GO" id="GO:0022857">
    <property type="term" value="F:transmembrane transporter activity"/>
    <property type="evidence" value="ECO:0007669"/>
    <property type="project" value="InterPro"/>
</dbReference>
<dbReference type="PATRIC" id="fig|1048834.4.peg.3062"/>
<evidence type="ECO:0000256" key="6">
    <source>
        <dbReference type="SAM" id="Phobius"/>
    </source>
</evidence>
<evidence type="ECO:0000256" key="4">
    <source>
        <dbReference type="ARBA" id="ARBA00022989"/>
    </source>
</evidence>
<dbReference type="PROSITE" id="PS00217">
    <property type="entry name" value="SUGAR_TRANSPORT_2"/>
    <property type="match status" value="1"/>
</dbReference>
<evidence type="ECO:0000256" key="3">
    <source>
        <dbReference type="ARBA" id="ARBA00022692"/>
    </source>
</evidence>
<feature type="transmembrane region" description="Helical" evidence="6">
    <location>
        <begin position="369"/>
        <end position="389"/>
    </location>
</feature>
<keyword evidence="4 6" id="KW-1133">Transmembrane helix</keyword>
<evidence type="ECO:0000313" key="9">
    <source>
        <dbReference type="Proteomes" id="UP000000292"/>
    </source>
</evidence>
<evidence type="ECO:0000256" key="5">
    <source>
        <dbReference type="ARBA" id="ARBA00023136"/>
    </source>
</evidence>
<dbReference type="GO" id="GO:0005886">
    <property type="term" value="C:plasma membrane"/>
    <property type="evidence" value="ECO:0007669"/>
    <property type="project" value="UniProtKB-SubCell"/>
</dbReference>
<dbReference type="Proteomes" id="UP000000292">
    <property type="component" value="Chromosome"/>
</dbReference>
<feature type="transmembrane region" description="Helical" evidence="6">
    <location>
        <begin position="465"/>
        <end position="484"/>
    </location>
</feature>
<dbReference type="PANTHER" id="PTHR24064">
    <property type="entry name" value="SOLUTE CARRIER FAMILY 22 MEMBER"/>
    <property type="match status" value="1"/>
</dbReference>
<proteinExistence type="predicted"/>
<dbReference type="SUPFAM" id="SSF103473">
    <property type="entry name" value="MFS general substrate transporter"/>
    <property type="match status" value="1"/>
</dbReference>
<feature type="transmembrane region" description="Helical" evidence="6">
    <location>
        <begin position="137"/>
        <end position="156"/>
    </location>
</feature>
<feature type="transmembrane region" description="Helical" evidence="6">
    <location>
        <begin position="490"/>
        <end position="515"/>
    </location>
</feature>
<comment type="subcellular location">
    <subcellularLocation>
        <location evidence="1">Cell membrane</location>
        <topology evidence="1">Multi-pass membrane protein</topology>
    </subcellularLocation>
</comment>
<evidence type="ECO:0000313" key="8">
    <source>
        <dbReference type="EMBL" id="AEJ45103.1"/>
    </source>
</evidence>
<keyword evidence="3 6" id="KW-0812">Transmembrane</keyword>
<evidence type="ECO:0000259" key="7">
    <source>
        <dbReference type="PROSITE" id="PS50850"/>
    </source>
</evidence>
<gene>
    <name evidence="8" type="ordered locus">TC41_3223</name>
</gene>
<sequence>MARSRPISERRDRISHSTIFLSLYTLFTIRTRGFHKWRVACGDGKDRYPLNQWVWIHRDRGVCTDPSQLKPSHKGATRVSVNPKVLEAMDESRLSGFHWKTMFTAGMGFFTDAYDLFIIGTVTAILTPLWHLSTAQLSILNSTSLAAAALGALFFGKLMDKLGRKAMYGFEVIMLAVGAILSACAPSFIWLVIFRFIVGLGVGGDYPTSSVIMTEYSNRKNRGFMVTMVFAMQGLGLLAGPLVASILLSVGIPHDIAWRIMLALGAIPAASVIYLRRRMPESPRYLMAVKQDADAAASAAQQLTGQAVRALEESASRAVIAKQSLWTPKHLFRLLGTAGSWFLIDVAFYGNSVSSQLILKALLPHAQLVTTTLVATAIFMVAALPGYFVAANLMDKWGRKFIQSLGFVVMAAAYAALFLVPSIAKMPILFLLLYAVSYFFIEFGPNTTTFLVPSEAFPTNLRGTAHGISAAAGKIGAFLGAFVLPGILKAAGLSVTMGLLAGVALLGALLTLLAVPEMKQKSLEDTEEIQVSPQATAHHSIVG</sequence>
<feature type="transmembrane region" description="Helical" evidence="6">
    <location>
        <begin position="113"/>
        <end position="131"/>
    </location>
</feature>
<dbReference type="PROSITE" id="PS00216">
    <property type="entry name" value="SUGAR_TRANSPORT_1"/>
    <property type="match status" value="1"/>
</dbReference>
<dbReference type="InterPro" id="IPR005829">
    <property type="entry name" value="Sugar_transporter_CS"/>
</dbReference>
<dbReference type="InterPro" id="IPR005828">
    <property type="entry name" value="MFS_sugar_transport-like"/>
</dbReference>
<feature type="domain" description="Major facilitator superfamily (MFS) profile" evidence="7">
    <location>
        <begin position="101"/>
        <end position="519"/>
    </location>
</feature>
<feature type="transmembrane region" description="Helical" evidence="6">
    <location>
        <begin position="401"/>
        <end position="420"/>
    </location>
</feature>
<dbReference type="STRING" id="1048834.TC41_3223"/>
<feature type="transmembrane region" description="Helical" evidence="6">
    <location>
        <begin position="256"/>
        <end position="275"/>
    </location>
</feature>
<dbReference type="HOGENOM" id="CLU_001265_46_14_9"/>